<evidence type="ECO:0000313" key="1">
    <source>
        <dbReference type="EMBL" id="CAF4535554.1"/>
    </source>
</evidence>
<sequence>LVTVFTTVTTLQQRETNRQEKHLSQLQREHDFYLAADQHNETVFKKYFDDMNELLMLMDGVVNSSEATTPTSLSTIRQSMPVKSFCDIHQ</sequence>
<dbReference type="EMBL" id="CAJOBA010105474">
    <property type="protein sequence ID" value="CAF4535554.1"/>
    <property type="molecule type" value="Genomic_DNA"/>
</dbReference>
<protein>
    <submittedName>
        <fullName evidence="1">Uncharacterized protein</fullName>
    </submittedName>
</protein>
<feature type="non-terminal residue" evidence="1">
    <location>
        <position position="1"/>
    </location>
</feature>
<evidence type="ECO:0000313" key="2">
    <source>
        <dbReference type="Proteomes" id="UP000682733"/>
    </source>
</evidence>
<name>A0A8S2Y5D6_9BILA</name>
<proteinExistence type="predicted"/>
<comment type="caution">
    <text evidence="1">The sequence shown here is derived from an EMBL/GenBank/DDBJ whole genome shotgun (WGS) entry which is preliminary data.</text>
</comment>
<dbReference type="AlphaFoldDB" id="A0A8S2Y5D6"/>
<reference evidence="1" key="1">
    <citation type="submission" date="2021-02" db="EMBL/GenBank/DDBJ databases">
        <authorList>
            <person name="Nowell W R."/>
        </authorList>
    </citation>
    <scope>NUCLEOTIDE SEQUENCE</scope>
</reference>
<organism evidence="1 2">
    <name type="scientific">Didymodactylos carnosus</name>
    <dbReference type="NCBI Taxonomy" id="1234261"/>
    <lineage>
        <taxon>Eukaryota</taxon>
        <taxon>Metazoa</taxon>
        <taxon>Spiralia</taxon>
        <taxon>Gnathifera</taxon>
        <taxon>Rotifera</taxon>
        <taxon>Eurotatoria</taxon>
        <taxon>Bdelloidea</taxon>
        <taxon>Philodinida</taxon>
        <taxon>Philodinidae</taxon>
        <taxon>Didymodactylos</taxon>
    </lineage>
</organism>
<dbReference type="Proteomes" id="UP000682733">
    <property type="component" value="Unassembled WGS sequence"/>
</dbReference>
<gene>
    <name evidence="1" type="ORF">TMI583_LOCUS49193</name>
</gene>
<accession>A0A8S2Y5D6</accession>